<dbReference type="AlphaFoldDB" id="A0A0B2UGC2"/>
<comment type="caution">
    <text evidence="3">The sequence shown here is derived from an EMBL/GenBank/DDBJ whole genome shotgun (WGS) entry which is preliminary data.</text>
</comment>
<evidence type="ECO:0000313" key="3">
    <source>
        <dbReference type="EMBL" id="KHN70131.1"/>
    </source>
</evidence>
<dbReference type="GO" id="GO:0005794">
    <property type="term" value="C:Golgi apparatus"/>
    <property type="evidence" value="ECO:0007669"/>
    <property type="project" value="TreeGrafter"/>
</dbReference>
<dbReference type="SUPFAM" id="SSF64356">
    <property type="entry name" value="SNARE-like"/>
    <property type="match status" value="1"/>
</dbReference>
<gene>
    <name evidence="3" type="ORF">M896_031180</name>
</gene>
<dbReference type="STRING" id="1354746.A0A0B2UGC2"/>
<dbReference type="FunCoup" id="A0A0B2UGC2">
    <property type="interactions" value="301"/>
</dbReference>
<protein>
    <submittedName>
        <fullName evidence="3">Synaptobrevin/VAMP-like protein</fullName>
    </submittedName>
</protein>
<accession>A0A0B2UGC2</accession>
<dbReference type="Pfam" id="PF00957">
    <property type="entry name" value="Synaptobrevin"/>
    <property type="match status" value="1"/>
</dbReference>
<evidence type="ECO:0000313" key="4">
    <source>
        <dbReference type="Proteomes" id="UP000031056"/>
    </source>
</evidence>
<sequence length="177" mass="20428">MGMISLIVFDVNSGEIQKKVFSLGQFSFFTRGKVKETVTFISHELVKRLETYKFQEYVHKFNEESYKLFTMVQGDLAYVACSNFEYPGAVALKFLEEAKDGNIEKLIEEYQDPTSKHILHQVQKEVEETRGALSKTLIAVLERDDKIEDLVAKSEHLRYETKMFFNSAKSKNRCCGS</sequence>
<dbReference type="EMBL" id="JOKQ01000003">
    <property type="protein sequence ID" value="KHN70131.1"/>
    <property type="molecule type" value="Genomic_DNA"/>
</dbReference>
<name>A0A0B2UGC2_9MICR</name>
<dbReference type="Proteomes" id="UP000031056">
    <property type="component" value="Unassembled WGS sequence"/>
</dbReference>
<keyword evidence="4" id="KW-1185">Reference proteome</keyword>
<dbReference type="HOGENOM" id="CLU_074848_1_1_1"/>
<dbReference type="Gene3D" id="1.20.5.110">
    <property type="match status" value="1"/>
</dbReference>
<dbReference type="RefSeq" id="XP_014564173.1">
    <property type="nucleotide sequence ID" value="XM_014708687.1"/>
</dbReference>
<dbReference type="InParanoid" id="A0A0B2UGC2"/>
<dbReference type="PANTHER" id="PTHR45806:SF1">
    <property type="entry name" value="SYNAPTOBREVIN HOMOLOG YKT6"/>
    <property type="match status" value="1"/>
</dbReference>
<evidence type="ECO:0000259" key="2">
    <source>
        <dbReference type="PROSITE" id="PS50892"/>
    </source>
</evidence>
<feature type="domain" description="V-SNARE coiled-coil homology" evidence="2">
    <location>
        <begin position="118"/>
        <end position="177"/>
    </location>
</feature>
<proteinExistence type="predicted"/>
<evidence type="ECO:0000256" key="1">
    <source>
        <dbReference type="PROSITE-ProRule" id="PRU00290"/>
    </source>
</evidence>
<dbReference type="InterPro" id="IPR011012">
    <property type="entry name" value="Longin-like_dom_sf"/>
</dbReference>
<dbReference type="GeneID" id="26261402"/>
<dbReference type="VEuPathDB" id="MicrosporidiaDB:M896_031180"/>
<reference evidence="3 4" key="1">
    <citation type="journal article" date="2014" name="MBio">
        <title>The Ordospora colligata genome; evolution of extreme reduction in microsporidia and host-to-parasite horizontal gene transfer.</title>
        <authorList>
            <person name="Pombert J.-F."/>
            <person name="Haag K.L."/>
            <person name="Beidas S."/>
            <person name="Ebert D."/>
            <person name="Keeling P.J."/>
        </authorList>
    </citation>
    <scope>NUCLEOTIDE SEQUENCE [LARGE SCALE GENOMIC DNA]</scope>
    <source>
        <strain evidence="3 4">OC4</strain>
    </source>
</reference>
<dbReference type="GO" id="GO:0006888">
    <property type="term" value="P:endoplasmic reticulum to Golgi vesicle-mediated transport"/>
    <property type="evidence" value="ECO:0007669"/>
    <property type="project" value="TreeGrafter"/>
</dbReference>
<dbReference type="PANTHER" id="PTHR45806">
    <property type="entry name" value="SYNAPTOBREVIN HOMOLOG YKT6"/>
    <property type="match status" value="1"/>
</dbReference>
<dbReference type="InterPro" id="IPR042855">
    <property type="entry name" value="V_SNARE_CC"/>
</dbReference>
<dbReference type="GO" id="GO:0005484">
    <property type="term" value="F:SNAP receptor activity"/>
    <property type="evidence" value="ECO:0007669"/>
    <property type="project" value="TreeGrafter"/>
</dbReference>
<dbReference type="OrthoDB" id="27923at2759"/>
<dbReference type="PROSITE" id="PS50892">
    <property type="entry name" value="V_SNARE"/>
    <property type="match status" value="1"/>
</dbReference>
<dbReference type="SUPFAM" id="SSF58038">
    <property type="entry name" value="SNARE fusion complex"/>
    <property type="match status" value="1"/>
</dbReference>
<keyword evidence="1" id="KW-0175">Coiled coil</keyword>
<organism evidence="3 4">
    <name type="scientific">Ordospora colligata OC4</name>
    <dbReference type="NCBI Taxonomy" id="1354746"/>
    <lineage>
        <taxon>Eukaryota</taxon>
        <taxon>Fungi</taxon>
        <taxon>Fungi incertae sedis</taxon>
        <taxon>Microsporidia</taxon>
        <taxon>Ordosporidae</taxon>
        <taxon>Ordospora</taxon>
    </lineage>
</organism>